<feature type="region of interest" description="Disordered" evidence="4">
    <location>
        <begin position="201"/>
        <end position="227"/>
    </location>
</feature>
<organism evidence="6 7">
    <name type="scientific">Panicum virgatum</name>
    <name type="common">Blackwell switchgrass</name>
    <dbReference type="NCBI Taxonomy" id="38727"/>
    <lineage>
        <taxon>Eukaryota</taxon>
        <taxon>Viridiplantae</taxon>
        <taxon>Streptophyta</taxon>
        <taxon>Embryophyta</taxon>
        <taxon>Tracheophyta</taxon>
        <taxon>Spermatophyta</taxon>
        <taxon>Magnoliopsida</taxon>
        <taxon>Liliopsida</taxon>
        <taxon>Poales</taxon>
        <taxon>Poaceae</taxon>
        <taxon>PACMAD clade</taxon>
        <taxon>Panicoideae</taxon>
        <taxon>Panicodae</taxon>
        <taxon>Paniceae</taxon>
        <taxon>Panicinae</taxon>
        <taxon>Panicum</taxon>
        <taxon>Panicum sect. Hiantes</taxon>
    </lineage>
</organism>
<dbReference type="GO" id="GO:0005546">
    <property type="term" value="F:phosphatidylinositol-4,5-bisphosphate binding"/>
    <property type="evidence" value="ECO:0007669"/>
    <property type="project" value="InterPro"/>
</dbReference>
<dbReference type="Proteomes" id="UP000823388">
    <property type="component" value="Chromosome 5K"/>
</dbReference>
<comment type="similarity">
    <text evidence="1 3">Belongs to the EXO70 family.</text>
</comment>
<dbReference type="SUPFAM" id="SSF74788">
    <property type="entry name" value="Cullin repeat-like"/>
    <property type="match status" value="1"/>
</dbReference>
<dbReference type="Gene3D" id="1.20.1280.170">
    <property type="entry name" value="Exocyst complex component Exo70"/>
    <property type="match status" value="1"/>
</dbReference>
<keyword evidence="3" id="KW-0268">Exocytosis</keyword>
<feature type="region of interest" description="Disordered" evidence="4">
    <location>
        <begin position="35"/>
        <end position="62"/>
    </location>
</feature>
<dbReference type="Pfam" id="PF20669">
    <property type="entry name" value="Exo70_N"/>
    <property type="match status" value="1"/>
</dbReference>
<evidence type="ECO:0000256" key="2">
    <source>
        <dbReference type="ARBA" id="ARBA00022448"/>
    </source>
</evidence>
<evidence type="ECO:0000256" key="1">
    <source>
        <dbReference type="ARBA" id="ARBA00006756"/>
    </source>
</evidence>
<gene>
    <name evidence="6" type="ORF">PVAP13_5KG557100</name>
</gene>
<dbReference type="InterPro" id="IPR016159">
    <property type="entry name" value="Cullin_repeat-like_dom_sf"/>
</dbReference>
<feature type="region of interest" description="Disordered" evidence="4">
    <location>
        <begin position="1"/>
        <end position="22"/>
    </location>
</feature>
<feature type="domain" description="Exocyst complex subunit Exo70 C-terminal" evidence="5">
    <location>
        <begin position="301"/>
        <end position="664"/>
    </location>
</feature>
<protein>
    <recommendedName>
        <fullName evidence="3">Exocyst subunit Exo70 family protein</fullName>
    </recommendedName>
</protein>
<feature type="compositionally biased region" description="Low complexity" evidence="4">
    <location>
        <begin position="201"/>
        <end position="210"/>
    </location>
</feature>
<reference evidence="6" key="1">
    <citation type="submission" date="2020-05" db="EMBL/GenBank/DDBJ databases">
        <title>WGS assembly of Panicum virgatum.</title>
        <authorList>
            <person name="Lovell J.T."/>
            <person name="Jenkins J."/>
            <person name="Shu S."/>
            <person name="Juenger T.E."/>
            <person name="Schmutz J."/>
        </authorList>
    </citation>
    <scope>NUCLEOTIDE SEQUENCE</scope>
    <source>
        <strain evidence="6">AP13</strain>
    </source>
</reference>
<dbReference type="EMBL" id="CM029045">
    <property type="protein sequence ID" value="KAG2600914.1"/>
    <property type="molecule type" value="Genomic_DNA"/>
</dbReference>
<dbReference type="GO" id="GO:0000145">
    <property type="term" value="C:exocyst"/>
    <property type="evidence" value="ECO:0007669"/>
    <property type="project" value="InterPro"/>
</dbReference>
<dbReference type="GO" id="GO:0006887">
    <property type="term" value="P:exocytosis"/>
    <property type="evidence" value="ECO:0007669"/>
    <property type="project" value="UniProtKB-KW"/>
</dbReference>
<dbReference type="AlphaFoldDB" id="A0A8T0SUT6"/>
<keyword evidence="7" id="KW-1185">Reference proteome</keyword>
<comment type="function">
    <text evidence="3">Component of the exocyst complex.</text>
</comment>
<dbReference type="PANTHER" id="PTHR12542:SF49">
    <property type="entry name" value="EXOCYST SUBUNIT EXO70 FAMILY PROTEIN"/>
    <property type="match status" value="1"/>
</dbReference>
<evidence type="ECO:0000256" key="3">
    <source>
        <dbReference type="RuleBase" id="RU365026"/>
    </source>
</evidence>
<sequence length="679" mass="77144">METAAAAAAVARPPECGSAGGLLSDAANEAAYELIAEPTQEPQAGEQQEDAVEPTPEGAANPADLQGKVHNMMAAELVKQYSNITLVEDSEICDIKHELKALRKKILSLDFDNSVHVHDPQDSFEYLEVLYKIRRLSERLRSLDPCGEAKQLDELTVYANDLSEMAMARLEEEFVYLLTHYKQPLEQEVLSFRSTEDGSVEDFSSSSFSEEQSEGKATPNDVTGGPEHFVPDLIQPGALSAVKSIAKFMFLNGYDKECCQAYINSRQNAIDEYFGSLRLDKLSIEELMNTSWNKLNTLIRRWNRAMRVFIRVYLVSEKRLSNHVFGELTDSTADLCFYEISFNSVMQLLSFYVSVAIGAPKTEKLFRLLDMYEVLNDLLPEAESLFESGYDDMILNEYHEALLQLGESARKTFAEFKYAIQSYSSSNAVPRGEVHPLTKYVMNYIRALTAYSKTLDSLLKDTDRRHLHLASDIQLMANACPSFTATALHLQSVAAILEANLEAGSRLYRDDRLQNIFMMNNIHYMVQKVKNSDLKSFLGDDWIRIHNRKFQQQATGYERASWNNVLSYLSDDGLCAAGDAASRKTIREKIKNFNLSFEEVYRVQTAWSVPDDQLRDDVRISISLKVIQAYRTFVGRYSSFLDGSRHRDRYIKYRPEDLETLLLDLFEGTQKSLQHSCRV</sequence>
<evidence type="ECO:0000313" key="6">
    <source>
        <dbReference type="EMBL" id="KAG2600914.1"/>
    </source>
</evidence>
<accession>A0A8T0SUT6</accession>
<dbReference type="GO" id="GO:0015031">
    <property type="term" value="P:protein transport"/>
    <property type="evidence" value="ECO:0007669"/>
    <property type="project" value="UniProtKB-KW"/>
</dbReference>
<evidence type="ECO:0000259" key="5">
    <source>
        <dbReference type="Pfam" id="PF03081"/>
    </source>
</evidence>
<evidence type="ECO:0000256" key="4">
    <source>
        <dbReference type="SAM" id="MobiDB-lite"/>
    </source>
</evidence>
<feature type="compositionally biased region" description="Low complexity" evidence="4">
    <location>
        <begin position="1"/>
        <end position="11"/>
    </location>
</feature>
<dbReference type="PANTHER" id="PTHR12542">
    <property type="entry name" value="EXOCYST COMPLEX PROTEIN EXO70"/>
    <property type="match status" value="1"/>
</dbReference>
<dbReference type="InterPro" id="IPR046364">
    <property type="entry name" value="Exo70_C"/>
</dbReference>
<evidence type="ECO:0000313" key="7">
    <source>
        <dbReference type="Proteomes" id="UP000823388"/>
    </source>
</evidence>
<keyword evidence="3" id="KW-0653">Protein transport</keyword>
<name>A0A8T0SUT6_PANVG</name>
<keyword evidence="2 3" id="KW-0813">Transport</keyword>
<dbReference type="Pfam" id="PF03081">
    <property type="entry name" value="Exo70_C"/>
    <property type="match status" value="1"/>
</dbReference>
<proteinExistence type="inferred from homology"/>
<dbReference type="InterPro" id="IPR004140">
    <property type="entry name" value="Exo70"/>
</dbReference>
<comment type="caution">
    <text evidence="6">The sequence shown here is derived from an EMBL/GenBank/DDBJ whole genome shotgun (WGS) entry which is preliminary data.</text>
</comment>